<dbReference type="EMBL" id="LCCN01000010">
    <property type="protein sequence ID" value="KKS32117.1"/>
    <property type="molecule type" value="Genomic_DNA"/>
</dbReference>
<comment type="caution">
    <text evidence="3">The sequence shown here is derived from an EMBL/GenBank/DDBJ whole genome shotgun (WGS) entry which is preliminary data.</text>
</comment>
<accession>A0A0G0Y5Z1</accession>
<organism evidence="3 4">
    <name type="scientific">Candidatus Amesbacteria bacterium GW2011_GWA2_42_12</name>
    <dbReference type="NCBI Taxonomy" id="1618356"/>
    <lineage>
        <taxon>Bacteria</taxon>
        <taxon>Candidatus Amesiibacteriota</taxon>
    </lineage>
</organism>
<dbReference type="Gene3D" id="3.30.2310.20">
    <property type="entry name" value="RelE-like"/>
    <property type="match status" value="1"/>
</dbReference>
<proteinExistence type="inferred from homology"/>
<evidence type="ECO:0000313" key="4">
    <source>
        <dbReference type="Proteomes" id="UP000034160"/>
    </source>
</evidence>
<evidence type="ECO:0000256" key="1">
    <source>
        <dbReference type="ARBA" id="ARBA00006226"/>
    </source>
</evidence>
<gene>
    <name evidence="3" type="ORF">UU93_C0010G0021</name>
</gene>
<protein>
    <submittedName>
        <fullName evidence="3">Addiction module toxin, RelE/StbE family</fullName>
    </submittedName>
</protein>
<dbReference type="InterPro" id="IPR007712">
    <property type="entry name" value="RelE/ParE_toxin"/>
</dbReference>
<evidence type="ECO:0000256" key="2">
    <source>
        <dbReference type="ARBA" id="ARBA00022649"/>
    </source>
</evidence>
<dbReference type="Proteomes" id="UP000034160">
    <property type="component" value="Unassembled WGS sequence"/>
</dbReference>
<keyword evidence="2" id="KW-1277">Toxin-antitoxin system</keyword>
<dbReference type="PANTHER" id="PTHR35601:SF1">
    <property type="entry name" value="TOXIN RELE"/>
    <property type="match status" value="1"/>
</dbReference>
<name>A0A0G0Y5Z1_9BACT</name>
<dbReference type="AlphaFoldDB" id="A0A0G0Y5Z1"/>
<dbReference type="Pfam" id="PF05016">
    <property type="entry name" value="ParE_toxin"/>
    <property type="match status" value="1"/>
</dbReference>
<dbReference type="STRING" id="1618356.UU93_C0010G0021"/>
<evidence type="ECO:0000313" key="3">
    <source>
        <dbReference type="EMBL" id="KKS32117.1"/>
    </source>
</evidence>
<dbReference type="SUPFAM" id="SSF143011">
    <property type="entry name" value="RelE-like"/>
    <property type="match status" value="1"/>
</dbReference>
<sequence length="85" mass="10263">MSWIWEFTKESEKQFKKLDNQTKKRVLEKLDFWVSSGSPLEFAENLHDFELGSYRFRIGDYRVTFDVEDKTIVVLAVGHRREIYK</sequence>
<dbReference type="InterPro" id="IPR035093">
    <property type="entry name" value="RelE/ParE_toxin_dom_sf"/>
</dbReference>
<comment type="similarity">
    <text evidence="1">Belongs to the RelE toxin family.</text>
</comment>
<dbReference type="PANTHER" id="PTHR35601">
    <property type="entry name" value="TOXIN RELE"/>
    <property type="match status" value="1"/>
</dbReference>
<reference evidence="3 4" key="1">
    <citation type="journal article" date="2015" name="Nature">
        <title>rRNA introns, odd ribosomes, and small enigmatic genomes across a large radiation of phyla.</title>
        <authorList>
            <person name="Brown C.T."/>
            <person name="Hug L.A."/>
            <person name="Thomas B.C."/>
            <person name="Sharon I."/>
            <person name="Castelle C.J."/>
            <person name="Singh A."/>
            <person name="Wilkins M.J."/>
            <person name="Williams K.H."/>
            <person name="Banfield J.F."/>
        </authorList>
    </citation>
    <scope>NUCLEOTIDE SEQUENCE [LARGE SCALE GENOMIC DNA]</scope>
</reference>